<dbReference type="OrthoDB" id="637901at2"/>
<sequence>MKRFLKIIVLIIILLLVFFVGTFKYRQYKANQVAIPKNATALIKISVDEIYKSLALNMISNAGYYLKTDTTLKKNKANKFDFGLKIPASIYLYTIENQTQTTVFSRFEIDDFQEFSNFIKQTLKLNITKTSDYYLAKNSFAKFNILFNKQYAAIALSTQTDNLEPILRDILNQKEFIQIGDSKFNSLKNATNHIAYAAKELTGSVDFEDGAINFAHEFSSNGIVPTATSTHKPFNETSAIKFYLNADFKADNEKTLKLKNFNLQRDSLLKYYKGSLDFEWINSTQQTDSVITYEYNDDFEKVEKVTMQKRDVPNILLSIDADANGLKKYLSQQNIINTDSGLVNKAIFPLYKVFIGGDDKQLVFATKKTESINTKKIATDNFASLMVDFTKLNKQINIPVFSSYTKNLTRLNANGKFTGNDKIKVDGKLELVNKNINALYQLLKNF</sequence>
<gene>
    <name evidence="1" type="ORF">D7004_08035</name>
</gene>
<name>A0A3N0BWE9_9SPHI</name>
<reference evidence="1 2" key="1">
    <citation type="submission" date="2018-10" db="EMBL/GenBank/DDBJ databases">
        <title>Genome sequencing of Pedobacter jejuensis TNB23.</title>
        <authorList>
            <person name="Cho Y.-J."/>
            <person name="Cho A."/>
            <person name="Kim O.-S."/>
        </authorList>
    </citation>
    <scope>NUCLEOTIDE SEQUENCE [LARGE SCALE GENOMIC DNA]</scope>
    <source>
        <strain evidence="1 2">TNB23</strain>
    </source>
</reference>
<comment type="caution">
    <text evidence="1">The sequence shown here is derived from an EMBL/GenBank/DDBJ whole genome shotgun (WGS) entry which is preliminary data.</text>
</comment>
<dbReference type="RefSeq" id="WP_123205363.1">
    <property type="nucleotide sequence ID" value="NZ_RBEE01000012.1"/>
</dbReference>
<evidence type="ECO:0000313" key="1">
    <source>
        <dbReference type="EMBL" id="RNL54039.1"/>
    </source>
</evidence>
<keyword evidence="2" id="KW-1185">Reference proteome</keyword>
<proteinExistence type="predicted"/>
<evidence type="ECO:0008006" key="3">
    <source>
        <dbReference type="Google" id="ProtNLM"/>
    </source>
</evidence>
<dbReference type="EMBL" id="RBEE01000012">
    <property type="protein sequence ID" value="RNL54039.1"/>
    <property type="molecule type" value="Genomic_DNA"/>
</dbReference>
<organism evidence="1 2">
    <name type="scientific">Pedobacter jejuensis</name>
    <dbReference type="NCBI Taxonomy" id="1268550"/>
    <lineage>
        <taxon>Bacteria</taxon>
        <taxon>Pseudomonadati</taxon>
        <taxon>Bacteroidota</taxon>
        <taxon>Sphingobacteriia</taxon>
        <taxon>Sphingobacteriales</taxon>
        <taxon>Sphingobacteriaceae</taxon>
        <taxon>Pedobacter</taxon>
    </lineage>
</organism>
<protein>
    <recommendedName>
        <fullName evidence="3">DUF4836 family protein</fullName>
    </recommendedName>
</protein>
<dbReference type="AlphaFoldDB" id="A0A3N0BWE9"/>
<evidence type="ECO:0000313" key="2">
    <source>
        <dbReference type="Proteomes" id="UP000274046"/>
    </source>
</evidence>
<dbReference type="Proteomes" id="UP000274046">
    <property type="component" value="Unassembled WGS sequence"/>
</dbReference>
<accession>A0A3N0BWE9</accession>